<dbReference type="RefSeq" id="WP_184712407.1">
    <property type="nucleotide sequence ID" value="NZ_JACHJP010000001.1"/>
</dbReference>
<evidence type="ECO:0000256" key="2">
    <source>
        <dbReference type="ARBA" id="ARBA00022679"/>
    </source>
</evidence>
<dbReference type="PANTHER" id="PTHR48228:SF6">
    <property type="entry name" value="L-CARNITINE COA-TRANSFERASE"/>
    <property type="match status" value="1"/>
</dbReference>
<feature type="compositionally biased region" description="Pro residues" evidence="3">
    <location>
        <begin position="414"/>
        <end position="428"/>
    </location>
</feature>
<dbReference type="GO" id="GO:0016740">
    <property type="term" value="F:transferase activity"/>
    <property type="evidence" value="ECO:0007669"/>
    <property type="project" value="UniProtKB-KW"/>
</dbReference>
<dbReference type="InterPro" id="IPR044855">
    <property type="entry name" value="CoA-Trfase_III_dom3_sf"/>
</dbReference>
<dbReference type="SUPFAM" id="SSF89796">
    <property type="entry name" value="CoA-transferase family III (CaiB/BaiF)"/>
    <property type="match status" value="2"/>
</dbReference>
<dbReference type="InterPro" id="IPR023606">
    <property type="entry name" value="CoA-Trfase_III_dom_1_sf"/>
</dbReference>
<dbReference type="Gene3D" id="3.30.1540.10">
    <property type="entry name" value="formyl-coa transferase, domain 3"/>
    <property type="match status" value="2"/>
</dbReference>
<protein>
    <submittedName>
        <fullName evidence="4">Crotonobetainyl-CoA:carnitine CoA-transferase CaiB-like acyl-CoA transferase</fullName>
    </submittedName>
</protein>
<sequence length="827" mass="88055">MNPPLHGVRVLDFGQYVAGPAVALLLADLGAEVIRVDPPGGPRWTSPAAAALNAGKKSIVLDLTRPADVATARRLIAGADVVVENFRPGVMARFGLGPQDTLALNPRVIHLSLPGFAENDPRRDLPAWEGIVLAATGGFTDMGLNRILMGVNPSYTPLPLASAYAAALGALAVGVGLVARRRTGHGDAFEVPLAEAVLEGLAFNSLAVSDLPPRYLSLREHEIARRRATGEPMDLTYAQLQELLDPFYRSYPCQDGRLFYHCCPAHRTHAVRSLRLLGIWDTVRAEGIPTVDPYLSTDRWPDGTDCTLLAYPLSARWAARLSELIAAAFLRHPAREWERRFDAAGLPGAAHRSSLEWLRSEHPRTAGLVATVDDPVHGELTIPGPVVWAEGTPPGRRPAPALDADRAAILAALPPEPPQPPVPPPDPSAAPGGLPLDGVRVLDVTNVIAGPMIGATLARFGAEVVKIDPPTPGFDPYHTVVIGMHAQRGKRSVLADLRTPAGREVLDRLLPTVDVVTFNGSERQLGELGLDPGRLRDIHPGIVLVRVDAYGGPGHGPRSHAAGYDDNVQACTGIMTRFGGGPDTPEEHAHLGTIDALAGFCGAFAVVAALAGRDEHAPVMRTSLAAAGQLLQIPFLFDGTGRDAVREPSGPDVLGEHAGYRCYPTSDGWFFLACPSETSADVLAPALGLDADASQDLLAARFRERPVQAWADLLGPHGVAVHRIEHIAALRSRGLVRQSAGPVPLRGSAVFVRHDRHPSGREVDLIAPQAVRPRHAAVRVPSDAPRYGAHTRQVLAELGFTPAEIEAMAAEGAIADGWTEDRTYLPT</sequence>
<proteinExistence type="inferred from homology"/>
<keyword evidence="5" id="KW-1185">Reference proteome</keyword>
<comment type="similarity">
    <text evidence="1">Belongs to the CoA-transferase III family.</text>
</comment>
<evidence type="ECO:0000256" key="3">
    <source>
        <dbReference type="SAM" id="MobiDB-lite"/>
    </source>
</evidence>
<feature type="region of interest" description="Disordered" evidence="3">
    <location>
        <begin position="412"/>
        <end position="433"/>
    </location>
</feature>
<accession>A0A7W7QHL3</accession>
<dbReference type="EMBL" id="JACHJP010000001">
    <property type="protein sequence ID" value="MBB4913659.1"/>
    <property type="molecule type" value="Genomic_DNA"/>
</dbReference>
<name>A0A7W7QHL3_9ACTN</name>
<dbReference type="AlphaFoldDB" id="A0A7W7QHL3"/>
<gene>
    <name evidence="4" type="ORF">FHS44_000731</name>
</gene>
<dbReference type="InterPro" id="IPR003673">
    <property type="entry name" value="CoA-Trfase_fam_III"/>
</dbReference>
<keyword evidence="2 4" id="KW-0808">Transferase</keyword>
<dbReference type="PANTHER" id="PTHR48228">
    <property type="entry name" value="SUCCINYL-COA--D-CITRAMALATE COA-TRANSFERASE"/>
    <property type="match status" value="1"/>
</dbReference>
<comment type="caution">
    <text evidence="4">The sequence shown here is derived from an EMBL/GenBank/DDBJ whole genome shotgun (WGS) entry which is preliminary data.</text>
</comment>
<evidence type="ECO:0000313" key="5">
    <source>
        <dbReference type="Proteomes" id="UP000552644"/>
    </source>
</evidence>
<dbReference type="InterPro" id="IPR050509">
    <property type="entry name" value="CoA-transferase_III"/>
</dbReference>
<dbReference type="Proteomes" id="UP000552644">
    <property type="component" value="Unassembled WGS sequence"/>
</dbReference>
<evidence type="ECO:0000313" key="4">
    <source>
        <dbReference type="EMBL" id="MBB4913659.1"/>
    </source>
</evidence>
<dbReference type="Gene3D" id="3.40.50.10540">
    <property type="entry name" value="Crotonobetainyl-coa:carnitine coa-transferase, domain 1"/>
    <property type="match status" value="3"/>
</dbReference>
<evidence type="ECO:0000256" key="1">
    <source>
        <dbReference type="ARBA" id="ARBA00008383"/>
    </source>
</evidence>
<dbReference type="Pfam" id="PF02515">
    <property type="entry name" value="CoA_transf_3"/>
    <property type="match status" value="2"/>
</dbReference>
<organism evidence="4 5">
    <name type="scientific">Streptosporangium saharense</name>
    <dbReference type="NCBI Taxonomy" id="1706840"/>
    <lineage>
        <taxon>Bacteria</taxon>
        <taxon>Bacillati</taxon>
        <taxon>Actinomycetota</taxon>
        <taxon>Actinomycetes</taxon>
        <taxon>Streptosporangiales</taxon>
        <taxon>Streptosporangiaceae</taxon>
        <taxon>Streptosporangium</taxon>
    </lineage>
</organism>
<reference evidence="4 5" key="1">
    <citation type="submission" date="2020-08" db="EMBL/GenBank/DDBJ databases">
        <title>Genomic Encyclopedia of Type Strains, Phase III (KMG-III): the genomes of soil and plant-associated and newly described type strains.</title>
        <authorList>
            <person name="Whitman W."/>
        </authorList>
    </citation>
    <scope>NUCLEOTIDE SEQUENCE [LARGE SCALE GENOMIC DNA]</scope>
    <source>
        <strain evidence="4 5">CECT 8840</strain>
    </source>
</reference>